<dbReference type="EMBL" id="JBDLBR010000006">
    <property type="protein sequence ID" value="MEN7538567.1"/>
    <property type="molecule type" value="Genomic_DNA"/>
</dbReference>
<feature type="transmembrane region" description="Helical" evidence="1">
    <location>
        <begin position="130"/>
        <end position="150"/>
    </location>
</feature>
<organism evidence="2 3">
    <name type="scientific">Aurantiacibacter flavus</name>
    <dbReference type="NCBI Taxonomy" id="3145232"/>
    <lineage>
        <taxon>Bacteria</taxon>
        <taxon>Pseudomonadati</taxon>
        <taxon>Pseudomonadota</taxon>
        <taxon>Alphaproteobacteria</taxon>
        <taxon>Sphingomonadales</taxon>
        <taxon>Erythrobacteraceae</taxon>
        <taxon>Aurantiacibacter</taxon>
    </lineage>
</organism>
<feature type="transmembrane region" description="Helical" evidence="1">
    <location>
        <begin position="70"/>
        <end position="89"/>
    </location>
</feature>
<proteinExistence type="predicted"/>
<reference evidence="2 3" key="1">
    <citation type="submission" date="2024-05" db="EMBL/GenBank/DDBJ databases">
        <authorList>
            <person name="Park S."/>
        </authorList>
    </citation>
    <scope>NUCLEOTIDE SEQUENCE [LARGE SCALE GENOMIC DNA]</scope>
    <source>
        <strain evidence="2 3">DGU5</strain>
    </source>
</reference>
<gene>
    <name evidence="2" type="ORF">ABDJ38_15405</name>
</gene>
<keyword evidence="1" id="KW-1133">Transmembrane helix</keyword>
<feature type="transmembrane region" description="Helical" evidence="1">
    <location>
        <begin position="162"/>
        <end position="183"/>
    </location>
</feature>
<dbReference type="RefSeq" id="WP_346786026.1">
    <property type="nucleotide sequence ID" value="NZ_JBDLBR010000006.1"/>
</dbReference>
<evidence type="ECO:0000313" key="2">
    <source>
        <dbReference type="EMBL" id="MEN7538567.1"/>
    </source>
</evidence>
<keyword evidence="1" id="KW-0472">Membrane</keyword>
<feature type="transmembrane region" description="Helical" evidence="1">
    <location>
        <begin position="101"/>
        <end position="123"/>
    </location>
</feature>
<evidence type="ECO:0000313" key="3">
    <source>
        <dbReference type="Proteomes" id="UP001484535"/>
    </source>
</evidence>
<accession>A0ABV0D3B6</accession>
<comment type="caution">
    <text evidence="2">The sequence shown here is derived from an EMBL/GenBank/DDBJ whole genome shotgun (WGS) entry which is preliminary data.</text>
</comment>
<protein>
    <recommendedName>
        <fullName evidence="4">GDT1 family protein</fullName>
    </recommendedName>
</protein>
<dbReference type="Proteomes" id="UP001484535">
    <property type="component" value="Unassembled WGS sequence"/>
</dbReference>
<sequence length="184" mass="18214">MSAFFLAFLTSALVIASGRDALFVARLSQAHHRAPGLHAAIALAALCFAALPVWLAGSVAALLAGGAGRLFVAVALLVAGTELLVLRPAPTPAEPTHSTVATALVLAVRLVSGASGFVLLALAARGTAPAAFIAAGGLTGALAVLSAAAIAGQDWERLPLGIVRPGVGVALLVAGVVIGWFALF</sequence>
<name>A0ABV0D3B6_9SPHN</name>
<evidence type="ECO:0000256" key="1">
    <source>
        <dbReference type="SAM" id="Phobius"/>
    </source>
</evidence>
<keyword evidence="3" id="KW-1185">Reference proteome</keyword>
<evidence type="ECO:0008006" key="4">
    <source>
        <dbReference type="Google" id="ProtNLM"/>
    </source>
</evidence>
<feature type="transmembrane region" description="Helical" evidence="1">
    <location>
        <begin position="37"/>
        <end position="63"/>
    </location>
</feature>
<keyword evidence="1" id="KW-0812">Transmembrane</keyword>